<dbReference type="AlphaFoldDB" id="A0A151HZ15"/>
<name>A0A151HZ15_9HYME</name>
<dbReference type="InterPro" id="IPR013833">
    <property type="entry name" value="Cyt_c_oxidase_su3_a-hlx"/>
</dbReference>
<evidence type="ECO:0000313" key="11">
    <source>
        <dbReference type="EMBL" id="KYM77073.1"/>
    </source>
</evidence>
<dbReference type="InterPro" id="IPR049512">
    <property type="entry name" value="DJR-like_dom"/>
</dbReference>
<dbReference type="PANTHER" id="PTHR11403">
    <property type="entry name" value="CYTOCHROME C OXIDASE SUBUNIT III"/>
    <property type="match status" value="1"/>
</dbReference>
<dbReference type="Gene3D" id="1.20.120.80">
    <property type="entry name" value="Cytochrome c oxidase, subunit III, four-helix bundle"/>
    <property type="match status" value="1"/>
</dbReference>
<organism evidence="11 12">
    <name type="scientific">Atta colombica</name>
    <dbReference type="NCBI Taxonomy" id="520822"/>
    <lineage>
        <taxon>Eukaryota</taxon>
        <taxon>Metazoa</taxon>
        <taxon>Ecdysozoa</taxon>
        <taxon>Arthropoda</taxon>
        <taxon>Hexapoda</taxon>
        <taxon>Insecta</taxon>
        <taxon>Pterygota</taxon>
        <taxon>Neoptera</taxon>
        <taxon>Endopterygota</taxon>
        <taxon>Hymenoptera</taxon>
        <taxon>Apocrita</taxon>
        <taxon>Aculeata</taxon>
        <taxon>Formicoidea</taxon>
        <taxon>Formicidae</taxon>
        <taxon>Myrmicinae</taxon>
        <taxon>Atta</taxon>
    </lineage>
</organism>
<evidence type="ECO:0000256" key="9">
    <source>
        <dbReference type="SAM" id="Phobius"/>
    </source>
</evidence>
<keyword evidence="12" id="KW-1185">Reference proteome</keyword>
<keyword evidence="4 8" id="KW-0812">Transmembrane</keyword>
<dbReference type="STRING" id="520822.A0A151HZ15"/>
<sequence length="194" mass="22667">MTDILKDIKDESIFNDRIVKIKTHNDNNCLTGDPAIEPTLELFKVQWQMSHVLLSEINKLSMLRFRKRMISVRDHRSLSNESIKNGTVDVRLDFECKENVPANTTVYCFIIHDRDFNNNYFNTILGIYFSLLQLIEYINAPFTITDSIYGSTFFIATFHEIHVIIGTLFLSICLIRLYKIHFSSYHHFGFETAS</sequence>
<evidence type="ECO:0000256" key="3">
    <source>
        <dbReference type="ARBA" id="ARBA00015944"/>
    </source>
</evidence>
<evidence type="ECO:0000256" key="6">
    <source>
        <dbReference type="ARBA" id="ARBA00022989"/>
    </source>
</evidence>
<dbReference type="InterPro" id="IPR035973">
    <property type="entry name" value="Cyt_c_oxidase_su3-like_sf"/>
</dbReference>
<evidence type="ECO:0000256" key="7">
    <source>
        <dbReference type="ARBA" id="ARBA00023136"/>
    </source>
</evidence>
<feature type="transmembrane region" description="Helical" evidence="9">
    <location>
        <begin position="120"/>
        <end position="140"/>
    </location>
</feature>
<proteinExistence type="inferred from homology"/>
<evidence type="ECO:0000313" key="12">
    <source>
        <dbReference type="Proteomes" id="UP000078540"/>
    </source>
</evidence>
<accession>A0A151HZ15</accession>
<comment type="similarity">
    <text evidence="2 8">Belongs to the cytochrome c oxidase subunit 3 family.</text>
</comment>
<evidence type="ECO:0000256" key="1">
    <source>
        <dbReference type="ARBA" id="ARBA00004141"/>
    </source>
</evidence>
<keyword evidence="6 9" id="KW-1133">Transmembrane helix</keyword>
<dbReference type="InterPro" id="IPR000298">
    <property type="entry name" value="Cyt_c_oxidase-like_su3"/>
</dbReference>
<dbReference type="InterPro" id="IPR024791">
    <property type="entry name" value="Cyt_c/ubiquinol_Oxase_su3"/>
</dbReference>
<dbReference type="Pfam" id="PF21738">
    <property type="entry name" value="DJR-like_dom"/>
    <property type="match status" value="2"/>
</dbReference>
<evidence type="ECO:0000256" key="4">
    <source>
        <dbReference type="ARBA" id="ARBA00022692"/>
    </source>
</evidence>
<dbReference type="GO" id="GO:0016020">
    <property type="term" value="C:membrane"/>
    <property type="evidence" value="ECO:0007669"/>
    <property type="project" value="UniProtKB-SubCell"/>
</dbReference>
<comment type="function">
    <text evidence="8">Component of the cytochrome c oxidase, the last enzyme in the mitochondrial electron transport chain which drives oxidative phosphorylation. The respiratory chain contains 3 multisubunit complexes succinate dehydrogenase (complex II, CII), ubiquinol-cytochrome c oxidoreductase (cytochrome b-c1 complex, complex III, CIII) and cytochrome c oxidase (complex IV, CIV), that cooperate to transfer electrons derived from NADH and succinate to molecular oxygen, creating an electrochemical gradient over the inner membrane that drives transmembrane transport and the ATP synthase. Cytochrome c oxidase is the component of the respiratory chain that catalyzes the reduction of oxygen to water. Electrons originating from reduced cytochrome c in the intermembrane space (IMS) are transferred via the dinuclear copper A center (CU(A)) of subunit 2 and heme A of subunit 1 to the active site in subunit 1, a binuclear center (BNC) formed by heme A3 and copper B (CU(B)). The BNC reduces molecular oxygen to 2 water molecules using 4 electrons from cytochrome c in the IMS and 4 protons from the mitochondrial matrix.</text>
</comment>
<dbReference type="PANTHER" id="PTHR11403:SF7">
    <property type="entry name" value="CYTOCHROME C OXIDASE SUBUNIT 3"/>
    <property type="match status" value="1"/>
</dbReference>
<evidence type="ECO:0000256" key="8">
    <source>
        <dbReference type="RuleBase" id="RU003375"/>
    </source>
</evidence>
<dbReference type="Pfam" id="PF00510">
    <property type="entry name" value="COX3"/>
    <property type="match status" value="1"/>
</dbReference>
<feature type="transmembrane region" description="Helical" evidence="9">
    <location>
        <begin position="152"/>
        <end position="178"/>
    </location>
</feature>
<evidence type="ECO:0000256" key="2">
    <source>
        <dbReference type="ARBA" id="ARBA00010581"/>
    </source>
</evidence>
<reference evidence="11 12" key="1">
    <citation type="submission" date="2015-09" db="EMBL/GenBank/DDBJ databases">
        <title>Atta colombica WGS genome.</title>
        <authorList>
            <person name="Nygaard S."/>
            <person name="Hu H."/>
            <person name="Boomsma J."/>
            <person name="Zhang G."/>
        </authorList>
    </citation>
    <scope>NUCLEOTIDE SEQUENCE [LARGE SCALE GENOMIC DNA]</scope>
    <source>
        <strain evidence="11">Treedump-2</strain>
        <tissue evidence="11">Whole body</tissue>
    </source>
</reference>
<protein>
    <recommendedName>
        <fullName evidence="3 8">Cytochrome c oxidase subunit 3</fullName>
    </recommendedName>
</protein>
<evidence type="ECO:0000259" key="10">
    <source>
        <dbReference type="PROSITE" id="PS50253"/>
    </source>
</evidence>
<dbReference type="SUPFAM" id="SSF81452">
    <property type="entry name" value="Cytochrome c oxidase subunit III-like"/>
    <property type="match status" value="1"/>
</dbReference>
<dbReference type="GO" id="GO:0005739">
    <property type="term" value="C:mitochondrion"/>
    <property type="evidence" value="ECO:0007669"/>
    <property type="project" value="TreeGrafter"/>
</dbReference>
<dbReference type="Proteomes" id="UP000078540">
    <property type="component" value="Unassembled WGS sequence"/>
</dbReference>
<dbReference type="PROSITE" id="PS50253">
    <property type="entry name" value="COX3"/>
    <property type="match status" value="1"/>
</dbReference>
<dbReference type="EMBL" id="KQ976707">
    <property type="protein sequence ID" value="KYM77073.1"/>
    <property type="molecule type" value="Genomic_DNA"/>
</dbReference>
<keyword evidence="5" id="KW-1278">Translocase</keyword>
<dbReference type="GO" id="GO:0006123">
    <property type="term" value="P:mitochondrial electron transport, cytochrome c to oxygen"/>
    <property type="evidence" value="ECO:0007669"/>
    <property type="project" value="TreeGrafter"/>
</dbReference>
<dbReference type="GO" id="GO:0004129">
    <property type="term" value="F:cytochrome-c oxidase activity"/>
    <property type="evidence" value="ECO:0007669"/>
    <property type="project" value="InterPro"/>
</dbReference>
<keyword evidence="7 9" id="KW-0472">Membrane</keyword>
<keyword evidence="8" id="KW-0496">Mitochondrion</keyword>
<gene>
    <name evidence="11" type="ORF">ALC53_12517</name>
</gene>
<evidence type="ECO:0000256" key="5">
    <source>
        <dbReference type="ARBA" id="ARBA00022967"/>
    </source>
</evidence>
<feature type="domain" description="Heme-copper oxidase subunit III family profile" evidence="10">
    <location>
        <begin position="120"/>
        <end position="194"/>
    </location>
</feature>
<comment type="subcellular location">
    <subcellularLocation>
        <location evidence="1">Membrane</location>
        <topology evidence="1">Multi-pass membrane protein</topology>
    </subcellularLocation>
</comment>